<feature type="domain" description="Fibronectin type-III" evidence="12">
    <location>
        <begin position="382"/>
        <end position="477"/>
    </location>
</feature>
<dbReference type="SMART" id="SM00409">
    <property type="entry name" value="IG"/>
    <property type="match status" value="2"/>
</dbReference>
<feature type="compositionally biased region" description="Low complexity" evidence="10">
    <location>
        <begin position="263"/>
        <end position="306"/>
    </location>
</feature>
<dbReference type="PROSITE" id="PS50835">
    <property type="entry name" value="IG_LIKE"/>
    <property type="match status" value="2"/>
</dbReference>
<feature type="region of interest" description="Disordered" evidence="10">
    <location>
        <begin position="55"/>
        <end position="306"/>
    </location>
</feature>
<evidence type="ECO:0000259" key="12">
    <source>
        <dbReference type="PROSITE" id="PS50853"/>
    </source>
</evidence>
<dbReference type="InterPro" id="IPR003599">
    <property type="entry name" value="Ig_sub"/>
</dbReference>
<feature type="compositionally biased region" description="Low complexity" evidence="10">
    <location>
        <begin position="175"/>
        <end position="207"/>
    </location>
</feature>
<accession>A0A9Q1DC76</accession>
<dbReference type="SMART" id="SM00060">
    <property type="entry name" value="FN3"/>
    <property type="match status" value="2"/>
</dbReference>
<dbReference type="Gene3D" id="2.60.40.10">
    <property type="entry name" value="Immunoglobulins"/>
    <property type="match status" value="4"/>
</dbReference>
<dbReference type="InterPro" id="IPR003961">
    <property type="entry name" value="FN3_dom"/>
</dbReference>
<keyword evidence="5" id="KW-0393">Immunoglobulin domain</keyword>
<dbReference type="PANTHER" id="PTHR13817">
    <property type="entry name" value="TITIN"/>
    <property type="match status" value="1"/>
</dbReference>
<dbReference type="InterPro" id="IPR036116">
    <property type="entry name" value="FN3_sf"/>
</dbReference>
<feature type="region of interest" description="Disordered" evidence="10">
    <location>
        <begin position="339"/>
        <end position="382"/>
    </location>
</feature>
<comment type="function">
    <text evidence="7">Binds to myosin; probably involved in interaction with thick myofilaments in the A-band.</text>
</comment>
<feature type="domain" description="Ig-like" evidence="11">
    <location>
        <begin position="691"/>
        <end position="775"/>
    </location>
</feature>
<organism evidence="13 14">
    <name type="scientific">Conger conger</name>
    <name type="common">Conger eel</name>
    <name type="synonym">Muraena conger</name>
    <dbReference type="NCBI Taxonomy" id="82655"/>
    <lineage>
        <taxon>Eukaryota</taxon>
        <taxon>Metazoa</taxon>
        <taxon>Chordata</taxon>
        <taxon>Craniata</taxon>
        <taxon>Vertebrata</taxon>
        <taxon>Euteleostomi</taxon>
        <taxon>Actinopterygii</taxon>
        <taxon>Neopterygii</taxon>
        <taxon>Teleostei</taxon>
        <taxon>Anguilliformes</taxon>
        <taxon>Congridae</taxon>
        <taxon>Conger</taxon>
    </lineage>
</organism>
<name>A0A9Q1DC76_CONCO</name>
<keyword evidence="1" id="KW-0787">Thick filament</keyword>
<dbReference type="CDD" id="cd00096">
    <property type="entry name" value="Ig"/>
    <property type="match status" value="1"/>
</dbReference>
<evidence type="ECO:0000259" key="11">
    <source>
        <dbReference type="PROSITE" id="PS50835"/>
    </source>
</evidence>
<dbReference type="OrthoDB" id="6107607at2759"/>
<dbReference type="SUPFAM" id="SSF49265">
    <property type="entry name" value="Fibronectin type III"/>
    <property type="match status" value="1"/>
</dbReference>
<evidence type="ECO:0000256" key="8">
    <source>
        <dbReference type="ARBA" id="ARBA00071968"/>
    </source>
</evidence>
<dbReference type="InterPro" id="IPR013098">
    <property type="entry name" value="Ig_I-set"/>
</dbReference>
<dbReference type="FunFam" id="2.60.40.10:FF:000062">
    <property type="entry name" value="Myosin-binding protein C, slow type"/>
    <property type="match status" value="1"/>
</dbReference>
<dbReference type="InterPro" id="IPR050964">
    <property type="entry name" value="Striated_Muscle_Regulatory"/>
</dbReference>
<evidence type="ECO:0000313" key="14">
    <source>
        <dbReference type="Proteomes" id="UP001152803"/>
    </source>
</evidence>
<comment type="caution">
    <text evidence="13">The sequence shown here is derived from an EMBL/GenBank/DDBJ whole genome shotgun (WGS) entry which is preliminary data.</text>
</comment>
<dbReference type="AlphaFoldDB" id="A0A9Q1DC76"/>
<dbReference type="EMBL" id="JAFJMO010000010">
    <property type="protein sequence ID" value="KAJ8265752.1"/>
    <property type="molecule type" value="Genomic_DNA"/>
</dbReference>
<evidence type="ECO:0000256" key="3">
    <source>
        <dbReference type="ARBA" id="ARBA00022889"/>
    </source>
</evidence>
<evidence type="ECO:0000313" key="13">
    <source>
        <dbReference type="EMBL" id="KAJ8265752.1"/>
    </source>
</evidence>
<keyword evidence="4" id="KW-0514">Muscle protein</keyword>
<keyword evidence="3" id="KW-0130">Cell adhesion</keyword>
<dbReference type="GO" id="GO:0032982">
    <property type="term" value="C:myosin filament"/>
    <property type="evidence" value="ECO:0007669"/>
    <property type="project" value="UniProtKB-KW"/>
</dbReference>
<feature type="compositionally biased region" description="Low complexity" evidence="10">
    <location>
        <begin position="339"/>
        <end position="363"/>
    </location>
</feature>
<feature type="region of interest" description="Disordered" evidence="10">
    <location>
        <begin position="787"/>
        <end position="811"/>
    </location>
</feature>
<comment type="similarity">
    <text evidence="6">Belongs to the immunoglobulin superfamily. MyBP family.</text>
</comment>
<feature type="domain" description="Ig-like" evidence="11">
    <location>
        <begin position="481"/>
        <end position="569"/>
    </location>
</feature>
<dbReference type="Pfam" id="PF07679">
    <property type="entry name" value="I-set"/>
    <property type="match status" value="2"/>
</dbReference>
<evidence type="ECO:0000256" key="4">
    <source>
        <dbReference type="ARBA" id="ARBA00023179"/>
    </source>
</evidence>
<evidence type="ECO:0000256" key="1">
    <source>
        <dbReference type="ARBA" id="ARBA00022433"/>
    </source>
</evidence>
<proteinExistence type="inferred from homology"/>
<dbReference type="GO" id="GO:0007155">
    <property type="term" value="P:cell adhesion"/>
    <property type="evidence" value="ECO:0007669"/>
    <property type="project" value="UniProtKB-KW"/>
</dbReference>
<dbReference type="InterPro" id="IPR036179">
    <property type="entry name" value="Ig-like_dom_sf"/>
</dbReference>
<evidence type="ECO:0000256" key="9">
    <source>
        <dbReference type="ARBA" id="ARBA00078133"/>
    </source>
</evidence>
<protein>
    <recommendedName>
        <fullName evidence="8">Myosin-binding protein H</fullName>
    </recommendedName>
    <alternativeName>
        <fullName evidence="9">H-protein</fullName>
    </alternativeName>
</protein>
<dbReference type="FunFam" id="2.60.40.10:FF:000225">
    <property type="entry name" value="Myosin-binding protein C, cardiac-type"/>
    <property type="match status" value="1"/>
</dbReference>
<evidence type="ECO:0000256" key="6">
    <source>
        <dbReference type="ARBA" id="ARBA00038352"/>
    </source>
</evidence>
<feature type="compositionally biased region" description="Low complexity" evidence="10">
    <location>
        <begin position="238"/>
        <end position="256"/>
    </location>
</feature>
<evidence type="ECO:0000256" key="5">
    <source>
        <dbReference type="ARBA" id="ARBA00023319"/>
    </source>
</evidence>
<dbReference type="CDD" id="cd00063">
    <property type="entry name" value="FN3"/>
    <property type="match status" value="2"/>
</dbReference>
<evidence type="ECO:0000256" key="10">
    <source>
        <dbReference type="SAM" id="MobiDB-lite"/>
    </source>
</evidence>
<evidence type="ECO:0000256" key="7">
    <source>
        <dbReference type="ARBA" id="ARBA00060255"/>
    </source>
</evidence>
<feature type="domain" description="Fibronectin type-III" evidence="12">
    <location>
        <begin position="578"/>
        <end position="672"/>
    </location>
</feature>
<dbReference type="InterPro" id="IPR013783">
    <property type="entry name" value="Ig-like_fold"/>
</dbReference>
<sequence>MGGVPRLQSRRCTYIFVSPLLGRFIQRIGCPSGSSSTMPSKLALFKKAPSKKVALKKVAPAPPPDEPAATEAARVPAEAAPVPAEAAPAPAEAAPVLTEAAPAEVAPAPEAAAPAEGEAAPAPPAEAAAAAAAAPAIEEPAAPAQPEAPTDAAAPAAPKESAAVDTAPAEDKPAEAAAPELAPAPAPDAAEPADAVAAPTPEEAAPPAAKPADEEAAPPAAKPADGKKKKKIDKPDDNAIPAAPAPAVEPVAVAAPDPKEPADAAAATEEPVAPTEPEAEKPAAAVATPAAEEPAAITAPAPDAEAPVLADAAAPAAEEVTAPTAPEAPADAAIAVPAADDAAAPAASEAPAEVAETPAAEAPPAEEPKPPTPPPPAVPTSEPLKLTLEDVNDSSVTIKWRPPETIGNSGLDGYTVEYCKDQTPDWVVVNEKLTEANRMVISDLTKGDLLHIRVVAVNVAGHSPPAVLAEPVKVTEIVARPKVRLPRSLRSRIVKQVGDQVNLVIPFNGKPKPLVTWTKDGEPLDTKTINVRNSEKDSILFIRTVDRSHSGTYQLSVKVESFEDKASIVIQIVDLPGPPASMKLVDNWGFSAALEWAPPKDTGNTEITGYTIQKSDKKTGEWFTVLEHYHRLSGTISDLVMGNSYGFRVFAENKCGTGKEATVAKGQVTIDKIGIEYTPPEYPAFDFSEAPKFTAPLNDHAATVGYTTRLLCAVRGTPKPKIEWLKNQMIIGDDPKFRQISNQGVCSLEIRKPCSFDGGIYTCRARNPHGEAAVACKLEVRRESPQSARLIGPGRKLSSFEPAEPTPSLAL</sequence>
<dbReference type="SMART" id="SM00408">
    <property type="entry name" value="IGc2"/>
    <property type="match status" value="2"/>
</dbReference>
<dbReference type="FunFam" id="2.60.40.10:FF:000031">
    <property type="entry name" value="Myosin-binding protein C, slow type"/>
    <property type="match status" value="1"/>
</dbReference>
<feature type="compositionally biased region" description="Low complexity" evidence="10">
    <location>
        <begin position="67"/>
        <end position="164"/>
    </location>
</feature>
<dbReference type="InterPro" id="IPR003598">
    <property type="entry name" value="Ig_sub2"/>
</dbReference>
<dbReference type="PROSITE" id="PS50853">
    <property type="entry name" value="FN3"/>
    <property type="match status" value="2"/>
</dbReference>
<reference evidence="13" key="1">
    <citation type="journal article" date="2023" name="Science">
        <title>Genome structures resolve the early diversification of teleost fishes.</title>
        <authorList>
            <person name="Parey E."/>
            <person name="Louis A."/>
            <person name="Montfort J."/>
            <person name="Bouchez O."/>
            <person name="Roques C."/>
            <person name="Iampietro C."/>
            <person name="Lluch J."/>
            <person name="Castinel A."/>
            <person name="Donnadieu C."/>
            <person name="Desvignes T."/>
            <person name="Floi Bucao C."/>
            <person name="Jouanno E."/>
            <person name="Wen M."/>
            <person name="Mejri S."/>
            <person name="Dirks R."/>
            <person name="Jansen H."/>
            <person name="Henkel C."/>
            <person name="Chen W.J."/>
            <person name="Zahm M."/>
            <person name="Cabau C."/>
            <person name="Klopp C."/>
            <person name="Thompson A.W."/>
            <person name="Robinson-Rechavi M."/>
            <person name="Braasch I."/>
            <person name="Lecointre G."/>
            <person name="Bobe J."/>
            <person name="Postlethwait J.H."/>
            <person name="Berthelot C."/>
            <person name="Roest Crollius H."/>
            <person name="Guiguen Y."/>
        </authorList>
    </citation>
    <scope>NUCLEOTIDE SEQUENCE</scope>
    <source>
        <strain evidence="13">Concon-B</strain>
    </source>
</reference>
<evidence type="ECO:0000256" key="2">
    <source>
        <dbReference type="ARBA" id="ARBA00022737"/>
    </source>
</evidence>
<dbReference type="Pfam" id="PF00041">
    <property type="entry name" value="fn3"/>
    <property type="match status" value="2"/>
</dbReference>
<dbReference type="SUPFAM" id="SSF48726">
    <property type="entry name" value="Immunoglobulin"/>
    <property type="match status" value="2"/>
</dbReference>
<dbReference type="Proteomes" id="UP001152803">
    <property type="component" value="Unassembled WGS sequence"/>
</dbReference>
<keyword evidence="14" id="KW-1185">Reference proteome</keyword>
<keyword evidence="2" id="KW-0677">Repeat</keyword>
<dbReference type="InterPro" id="IPR007110">
    <property type="entry name" value="Ig-like_dom"/>
</dbReference>
<gene>
    <name evidence="13" type="ORF">COCON_G00148510</name>
</gene>
<dbReference type="PANTHER" id="PTHR13817:SF49">
    <property type="entry name" value="MYOSIN-BINDING PROTEIN H"/>
    <property type="match status" value="1"/>
</dbReference>
<dbReference type="FunFam" id="2.60.40.10:FF:000557">
    <property type="entry name" value="Myosin binding protein Ha"/>
    <property type="match status" value="1"/>
</dbReference>
<dbReference type="PRINTS" id="PR00014">
    <property type="entry name" value="FNTYPEIII"/>
</dbReference>